<evidence type="ECO:0000256" key="2">
    <source>
        <dbReference type="SAM" id="MobiDB-lite"/>
    </source>
</evidence>
<feature type="region of interest" description="Disordered" evidence="2">
    <location>
        <begin position="1253"/>
        <end position="1279"/>
    </location>
</feature>
<dbReference type="PANTHER" id="PTHR14222">
    <property type="entry name" value="CONDENSIN"/>
    <property type="match status" value="1"/>
</dbReference>
<reference evidence="3" key="2">
    <citation type="submission" date="2022-08" db="UniProtKB">
        <authorList>
            <consortium name="EnsemblMetazoa"/>
        </authorList>
    </citation>
    <scope>IDENTIFICATION</scope>
    <source>
        <strain evidence="3">STECLA/ALBI9_A</strain>
    </source>
</reference>
<dbReference type="GO" id="GO:0000796">
    <property type="term" value="C:condensin complex"/>
    <property type="evidence" value="ECO:0007669"/>
    <property type="project" value="TreeGrafter"/>
</dbReference>
<dbReference type="InterPro" id="IPR026971">
    <property type="entry name" value="CND1/NCAPD3"/>
</dbReference>
<dbReference type="AlphaFoldDB" id="A0A182FVV5"/>
<feature type="compositionally biased region" description="Basic and acidic residues" evidence="2">
    <location>
        <begin position="518"/>
        <end position="534"/>
    </location>
</feature>
<proteinExistence type="predicted"/>
<evidence type="ECO:0000313" key="4">
    <source>
        <dbReference type="Proteomes" id="UP000069272"/>
    </source>
</evidence>
<keyword evidence="4" id="KW-1185">Reference proteome</keyword>
<dbReference type="STRING" id="7167.A0A182FVV5"/>
<keyword evidence="1" id="KW-0226">DNA condensation</keyword>
<dbReference type="GO" id="GO:0010032">
    <property type="term" value="P:meiotic chromosome condensation"/>
    <property type="evidence" value="ECO:0007669"/>
    <property type="project" value="TreeGrafter"/>
</dbReference>
<dbReference type="GO" id="GO:0007076">
    <property type="term" value="P:mitotic chromosome condensation"/>
    <property type="evidence" value="ECO:0007669"/>
    <property type="project" value="InterPro"/>
</dbReference>
<sequence length="1279" mass="146541">MMDCIEDCTGTSGLIYEHSTTASEIGMTPQHVDLLLNHLPPHFDPDMTVELIDELCQEERADEPGSHAQGLDLRDSAMVQRALEQPAQLLELMRDIILAFKTIRRTAGVFDQFDNWQYFAKKISVDQFLAFVYTFPILAEQDSSETVRKLAVTAARMYLVLLSTPGQKQTRAFDEQVLLKCLDVLKTEERSSDAKQTEHCTRRERSQIDLIAILEDLELLLSCMTLKNCGTVKLHLVKWLVSVLKYCIKQETVRAFAEKLAGKSFDLLSTICSPEHDDHNECANNISLIFNKTALFYQLEYKGAPQAFQVYNFFLKLLEQHPKDTSDVLTNFIKSVLTNPPKVFAKPDDYSYLLDVAVKYELALYSKCNVSIVEYLSQLETQADSSTRSNTLEIIARLGTMECTVDWVLFRSEISPVPREIEMIRLVCNKLAEKNSSIKLKAFQCLLKLMQNGNQVIHQIFHDAFFRNYEDDEESSYLQMNDIEELYQMAELDLGISRKLFQLPQQTKTSEEPAEGGTKQDKTSTPREDKESIEGMDAIRETLKSLPSIIYEALRSSNSAIRRVSFSCLEYILELDRNRIDDPLFASSVVQLAKDSVMLVRRTALNVLSKLLTLHPNYAPIIKLWSKCILIFLDDNDEKLKESAIESLKRNVFDNICRYEDSSSRKKFTPWLIVRSILVLGKINVLKAAIDSWVQKSFLTANNFSIIESHIFTVNYTEAWIVLSIIANKMKSRNPDVVIKILKEMLQQDVYNSTICLQYILSVIKSWLHDFSSVKLNDLFKMLWDILRTGSTNVSLVSSIYNVCCMILEKSNDMGTEEWIHQLRSGCANYLLHYRTNYLSSTTPNERYLITLLVYAEVVTDSNEKPDIEIINILLQYLAHLASSGESNQKATQITANNVKKANVTITALAKFSLQYNTISTTVIPHFNRLLKHQRMDESIICTLITAFADLCKRDPVLVNSSVNMVIGQLSSRCVSVRSVALINLNELILQDYVKMRGKVLLCILMLIIDENDLIAAQALYIVQQYVHTKNEKLLKESLLKCVFIFNQYLKYADSEMFPTIDAGSEECVLFGNADVPASKRIAIYDFFIRNIDDNSLLKQLENVKRIHEQLEKNKFVQCKQGVGTLLDLLYVFKRICEVRYRDKPRGAREDPEMNQDMIESDIQEEQPPPAAKKSKLSIAQTQAERDVTTILGKMVDVYFRFDQSVRKYVQKVEPEQMDLADQRLHELSTAIAENFKSLVEFAEPMKFWRKLLESNDKPEPTPSNRRKRMVDADETDTT</sequence>
<dbReference type="SUPFAM" id="SSF48371">
    <property type="entry name" value="ARM repeat"/>
    <property type="match status" value="1"/>
</dbReference>
<dbReference type="VEuPathDB" id="VectorBase:AALB20_028262"/>
<accession>A0A182FVV5</accession>
<dbReference type="InterPro" id="IPR011989">
    <property type="entry name" value="ARM-like"/>
</dbReference>
<reference evidence="3 4" key="1">
    <citation type="journal article" date="2017" name="G3 (Bethesda)">
        <title>The Physical Genome Mapping of Anopheles albimanus Corrected Scaffold Misassemblies and Identified Interarm Rearrangements in Genus Anopheles.</title>
        <authorList>
            <person name="Artemov G.N."/>
            <person name="Peery A.N."/>
            <person name="Jiang X."/>
            <person name="Tu Z."/>
            <person name="Stegniy V.N."/>
            <person name="Sharakhova M.V."/>
            <person name="Sharakhov I.V."/>
        </authorList>
    </citation>
    <scope>NUCLEOTIDE SEQUENCE [LARGE SCALE GENOMIC DNA]</scope>
    <source>
        <strain evidence="3 4">ALBI9_A</strain>
    </source>
</reference>
<organism evidence="3 4">
    <name type="scientific">Anopheles albimanus</name>
    <name type="common">New world malaria mosquito</name>
    <dbReference type="NCBI Taxonomy" id="7167"/>
    <lineage>
        <taxon>Eukaryota</taxon>
        <taxon>Metazoa</taxon>
        <taxon>Ecdysozoa</taxon>
        <taxon>Arthropoda</taxon>
        <taxon>Hexapoda</taxon>
        <taxon>Insecta</taxon>
        <taxon>Pterygota</taxon>
        <taxon>Neoptera</taxon>
        <taxon>Endopterygota</taxon>
        <taxon>Diptera</taxon>
        <taxon>Nematocera</taxon>
        <taxon>Culicoidea</taxon>
        <taxon>Culicidae</taxon>
        <taxon>Anophelinae</taxon>
        <taxon>Anopheles</taxon>
    </lineage>
</organism>
<dbReference type="GO" id="GO:0042393">
    <property type="term" value="F:histone binding"/>
    <property type="evidence" value="ECO:0007669"/>
    <property type="project" value="TreeGrafter"/>
</dbReference>
<protein>
    <submittedName>
        <fullName evidence="3">Uncharacterized protein</fullName>
    </submittedName>
</protein>
<evidence type="ECO:0000313" key="3">
    <source>
        <dbReference type="EnsemblMetazoa" id="AALB010690-PA"/>
    </source>
</evidence>
<dbReference type="PANTHER" id="PTHR14222:SF1">
    <property type="entry name" value="CONDENSIN-2 COMPLEX SUBUNIT D3"/>
    <property type="match status" value="1"/>
</dbReference>
<dbReference type="EnsemblMetazoa" id="AALB010690-RA">
    <property type="protein sequence ID" value="AALB010690-PA"/>
    <property type="gene ID" value="AALB010690"/>
</dbReference>
<name>A0A182FVV5_ANOAL</name>
<dbReference type="Gene3D" id="1.25.10.10">
    <property type="entry name" value="Leucine-rich Repeat Variant"/>
    <property type="match status" value="1"/>
</dbReference>
<dbReference type="InterPro" id="IPR016024">
    <property type="entry name" value="ARM-type_fold"/>
</dbReference>
<evidence type="ECO:0000256" key="1">
    <source>
        <dbReference type="ARBA" id="ARBA00023067"/>
    </source>
</evidence>
<dbReference type="GO" id="GO:0000779">
    <property type="term" value="C:condensed chromosome, centromeric region"/>
    <property type="evidence" value="ECO:0007669"/>
    <property type="project" value="TreeGrafter"/>
</dbReference>
<dbReference type="Proteomes" id="UP000069272">
    <property type="component" value="Chromosome 3R"/>
</dbReference>
<dbReference type="VEuPathDB" id="VectorBase:AALB010690"/>
<feature type="region of interest" description="Disordered" evidence="2">
    <location>
        <begin position="505"/>
        <end position="534"/>
    </location>
</feature>